<reference evidence="1" key="1">
    <citation type="journal article" date="2021" name="Proc. Natl. Acad. Sci. U.S.A.">
        <title>A Catalog of Tens of Thousands of Viruses from Human Metagenomes Reveals Hidden Associations with Chronic Diseases.</title>
        <authorList>
            <person name="Tisza M.J."/>
            <person name="Buck C.B."/>
        </authorList>
    </citation>
    <scope>NUCLEOTIDE SEQUENCE</scope>
    <source>
        <strain evidence="1">CtFlR8</strain>
    </source>
</reference>
<evidence type="ECO:0000313" key="1">
    <source>
        <dbReference type="EMBL" id="DAE32760.1"/>
    </source>
</evidence>
<accession>A0A8S5RN28</accession>
<protein>
    <submittedName>
        <fullName evidence="1">Uncharacterized protein</fullName>
    </submittedName>
</protein>
<organism evidence="1">
    <name type="scientific">virus sp. ctFlR8</name>
    <dbReference type="NCBI Taxonomy" id="2825811"/>
    <lineage>
        <taxon>Viruses</taxon>
    </lineage>
</organism>
<dbReference type="EMBL" id="BK059128">
    <property type="protein sequence ID" value="DAE32760.1"/>
    <property type="molecule type" value="Genomic_DNA"/>
</dbReference>
<sequence>MTNREKYAEQIIDMALDSIEIAVDKEGKLCDCNVIRCSDCAWSGKSRCRERFKEWAKQEYVEPTVDWSKVPVDTKVYVRDSDSDPWKPRYFAKFEGGKIFTWTNGATSFSRNSVCDSSWWNQGKLAEDTV</sequence>
<proteinExistence type="predicted"/>
<name>A0A8S5RN28_9VIRU</name>